<dbReference type="GO" id="GO:0043335">
    <property type="term" value="P:protein unfolding"/>
    <property type="evidence" value="ECO:0007669"/>
    <property type="project" value="TreeGrafter"/>
</dbReference>
<dbReference type="Pfam" id="PF05698">
    <property type="entry name" value="Trigger_C"/>
    <property type="match status" value="1"/>
</dbReference>
<dbReference type="AlphaFoldDB" id="A0A1L7CHE0"/>
<evidence type="ECO:0000256" key="9">
    <source>
        <dbReference type="ARBA" id="ARBA00023306"/>
    </source>
</evidence>
<dbReference type="GO" id="GO:0005737">
    <property type="term" value="C:cytoplasm"/>
    <property type="evidence" value="ECO:0007669"/>
    <property type="project" value="UniProtKB-SubCell"/>
</dbReference>
<dbReference type="STRING" id="1431546.CAQU_09500"/>
<dbReference type="GO" id="GO:0044183">
    <property type="term" value="F:protein folding chaperone"/>
    <property type="evidence" value="ECO:0007669"/>
    <property type="project" value="TreeGrafter"/>
</dbReference>
<dbReference type="GO" id="GO:0051083">
    <property type="term" value="P:'de novo' cotranslational protein folding"/>
    <property type="evidence" value="ECO:0007669"/>
    <property type="project" value="TreeGrafter"/>
</dbReference>
<dbReference type="Gene3D" id="3.10.50.40">
    <property type="match status" value="1"/>
</dbReference>
<evidence type="ECO:0000313" key="17">
    <source>
        <dbReference type="Proteomes" id="UP000185478"/>
    </source>
</evidence>
<dbReference type="Proteomes" id="UP000185478">
    <property type="component" value="Chromosome"/>
</dbReference>
<keyword evidence="8 11" id="KW-0413">Isomerase</keyword>
<dbReference type="SUPFAM" id="SSF109998">
    <property type="entry name" value="Triger factor/SurA peptide-binding domain-like"/>
    <property type="match status" value="1"/>
</dbReference>
<comment type="function">
    <text evidence="11">Involved in protein export. Acts as a chaperone by maintaining the newly synthesized protein in an open conformation. Functions as a peptidyl-prolyl cis-trans isomerase.</text>
</comment>
<dbReference type="InterPro" id="IPR008880">
    <property type="entry name" value="Trigger_fac_C"/>
</dbReference>
<dbReference type="EMBL" id="CP009245">
    <property type="protein sequence ID" value="APT85266.1"/>
    <property type="molecule type" value="Genomic_DNA"/>
</dbReference>
<gene>
    <name evidence="11" type="primary">tig</name>
    <name evidence="16" type="ORF">CAQU_09500</name>
</gene>
<name>A0A1L7CHE0_9CORY</name>
<dbReference type="InterPro" id="IPR008881">
    <property type="entry name" value="Trigger_fac_ribosome-bd_bac"/>
</dbReference>
<comment type="subcellular location">
    <subcellularLocation>
        <location evidence="11">Cytoplasm</location>
    </subcellularLocation>
    <text evidence="11">About half TF is bound to the ribosome near the polypeptide exit tunnel while the other half is free in the cytoplasm.</text>
</comment>
<dbReference type="OrthoDB" id="9767721at2"/>
<dbReference type="SUPFAM" id="SSF102735">
    <property type="entry name" value="Trigger factor ribosome-binding domain"/>
    <property type="match status" value="1"/>
</dbReference>
<feature type="domain" description="PPIase FKBP-type" evidence="13">
    <location>
        <begin position="159"/>
        <end position="219"/>
    </location>
</feature>
<dbReference type="Gene3D" id="1.10.3120.10">
    <property type="entry name" value="Trigger factor, C-terminal domain"/>
    <property type="match status" value="1"/>
</dbReference>
<dbReference type="PANTHER" id="PTHR30560">
    <property type="entry name" value="TRIGGER FACTOR CHAPERONE AND PEPTIDYL-PROLYL CIS/TRANS ISOMERASE"/>
    <property type="match status" value="1"/>
</dbReference>
<feature type="domain" description="Trigger factor ribosome-binding bacterial" evidence="14">
    <location>
        <begin position="1"/>
        <end position="145"/>
    </location>
</feature>
<dbReference type="GO" id="GO:0015031">
    <property type="term" value="P:protein transport"/>
    <property type="evidence" value="ECO:0007669"/>
    <property type="project" value="UniProtKB-UniRule"/>
</dbReference>
<evidence type="ECO:0000256" key="5">
    <source>
        <dbReference type="ARBA" id="ARBA00022618"/>
    </source>
</evidence>
<dbReference type="InterPro" id="IPR005215">
    <property type="entry name" value="Trig_fac"/>
</dbReference>
<dbReference type="HAMAP" id="MF_00303">
    <property type="entry name" value="Trigger_factor_Tig"/>
    <property type="match status" value="1"/>
</dbReference>
<evidence type="ECO:0000256" key="2">
    <source>
        <dbReference type="ARBA" id="ARBA00005464"/>
    </source>
</evidence>
<evidence type="ECO:0000256" key="4">
    <source>
        <dbReference type="ARBA" id="ARBA00016902"/>
    </source>
</evidence>
<dbReference type="RefSeq" id="WP_075727142.1">
    <property type="nucleotide sequence ID" value="NZ_CP009245.1"/>
</dbReference>
<organism evidence="16 17">
    <name type="scientific">Corynebacterium aquilae DSM 44791</name>
    <dbReference type="NCBI Taxonomy" id="1431546"/>
    <lineage>
        <taxon>Bacteria</taxon>
        <taxon>Bacillati</taxon>
        <taxon>Actinomycetota</taxon>
        <taxon>Actinomycetes</taxon>
        <taxon>Mycobacteriales</taxon>
        <taxon>Corynebacteriaceae</taxon>
        <taxon>Corynebacterium</taxon>
    </lineage>
</organism>
<evidence type="ECO:0000256" key="8">
    <source>
        <dbReference type="ARBA" id="ARBA00023235"/>
    </source>
</evidence>
<keyword evidence="9 11" id="KW-0131">Cell cycle</keyword>
<keyword evidence="6 11" id="KW-0697">Rotamase</keyword>
<keyword evidence="17" id="KW-1185">Reference proteome</keyword>
<dbReference type="InterPro" id="IPR037041">
    <property type="entry name" value="Trigger_fac_C_sf"/>
</dbReference>
<evidence type="ECO:0000259" key="15">
    <source>
        <dbReference type="Pfam" id="PF05698"/>
    </source>
</evidence>
<dbReference type="NCBIfam" id="TIGR00115">
    <property type="entry name" value="tig"/>
    <property type="match status" value="1"/>
</dbReference>
<feature type="compositionally biased region" description="Acidic residues" evidence="12">
    <location>
        <begin position="437"/>
        <end position="450"/>
    </location>
</feature>
<dbReference type="Pfam" id="PF00254">
    <property type="entry name" value="FKBP_C"/>
    <property type="match status" value="1"/>
</dbReference>
<protein>
    <recommendedName>
        <fullName evidence="4 11">Trigger factor</fullName>
        <shortName evidence="11">TF</shortName>
        <ecNumber evidence="3 11">5.2.1.8</ecNumber>
    </recommendedName>
    <alternativeName>
        <fullName evidence="10 11">PPIase</fullName>
    </alternativeName>
</protein>
<dbReference type="PIRSF" id="PIRSF003095">
    <property type="entry name" value="Trigger_factor"/>
    <property type="match status" value="1"/>
</dbReference>
<dbReference type="InterPro" id="IPR027304">
    <property type="entry name" value="Trigger_fact/SurA_dom_sf"/>
</dbReference>
<evidence type="ECO:0000256" key="12">
    <source>
        <dbReference type="SAM" id="MobiDB-lite"/>
    </source>
</evidence>
<accession>A0A1L7CHE0</accession>
<dbReference type="GO" id="GO:0043022">
    <property type="term" value="F:ribosome binding"/>
    <property type="evidence" value="ECO:0007669"/>
    <property type="project" value="TreeGrafter"/>
</dbReference>
<dbReference type="InterPro" id="IPR046357">
    <property type="entry name" value="PPIase_dom_sf"/>
</dbReference>
<dbReference type="PANTHER" id="PTHR30560:SF3">
    <property type="entry name" value="TRIGGER FACTOR-LIKE PROTEIN TIG, CHLOROPLASTIC"/>
    <property type="match status" value="1"/>
</dbReference>
<evidence type="ECO:0000256" key="7">
    <source>
        <dbReference type="ARBA" id="ARBA00023186"/>
    </source>
</evidence>
<comment type="domain">
    <text evidence="11">Consists of 3 domains; the N-terminus binds the ribosome, the middle domain has PPIase activity, while the C-terminus has intrinsic chaperone activity on its own.</text>
</comment>
<dbReference type="GO" id="GO:0003755">
    <property type="term" value="F:peptidyl-prolyl cis-trans isomerase activity"/>
    <property type="evidence" value="ECO:0007669"/>
    <property type="project" value="UniProtKB-UniRule"/>
</dbReference>
<sequence length="450" mass="49881">MKSSVEKLNDTRVKITVEVPFDELSAEFDQAYAALARQIQVPGFRKGKAPRQLIEARIGRGPVIEQVINDMLPSRYGQAVEENDLNVISQPNVEVTKVEDGKLVEFVAEVDVRPEFEVPKFEDINVTVDAIKTDDAEVDKELDRLRERFSTLKTSRAKAAKDLVLTIDLSATHNGEEIKEASAEGLTYIVGSGDFIEGLDEAVTGLKTGESATFTATLPNGDHAGEEGEITVTVQGVKKRVLPEANDEFAQEASEFDTIEELRADLAETVEERAKQAQAMAIRDEVLKAALDKVSFELPESLVEEQTQAQMQQLLAQVGGNEELLDNLLSAQDMDRAKFEEQTRESSRNNVRTQIFLDALSDIEQPEVTNDEFTQHILFTAQNYGMDPREFIQRINEAGQMGTLMADLRRGKALASAICKVTVTDSEGNNIDPSEYYGEEDAEQADSEEN</sequence>
<dbReference type="KEGG" id="caqu:CAQU_09500"/>
<evidence type="ECO:0000313" key="16">
    <source>
        <dbReference type="EMBL" id="APT85266.1"/>
    </source>
</evidence>
<evidence type="ECO:0000256" key="1">
    <source>
        <dbReference type="ARBA" id="ARBA00000971"/>
    </source>
</evidence>
<evidence type="ECO:0000259" key="13">
    <source>
        <dbReference type="Pfam" id="PF00254"/>
    </source>
</evidence>
<comment type="catalytic activity">
    <reaction evidence="1 11">
        <text>[protein]-peptidylproline (omega=180) = [protein]-peptidylproline (omega=0)</text>
        <dbReference type="Rhea" id="RHEA:16237"/>
        <dbReference type="Rhea" id="RHEA-COMP:10747"/>
        <dbReference type="Rhea" id="RHEA-COMP:10748"/>
        <dbReference type="ChEBI" id="CHEBI:83833"/>
        <dbReference type="ChEBI" id="CHEBI:83834"/>
        <dbReference type="EC" id="5.2.1.8"/>
    </reaction>
</comment>
<dbReference type="EC" id="5.2.1.8" evidence="3 11"/>
<dbReference type="Gene3D" id="3.30.70.1050">
    <property type="entry name" value="Trigger factor ribosome-binding domain"/>
    <property type="match status" value="1"/>
</dbReference>
<keyword evidence="7 11" id="KW-0143">Chaperone</keyword>
<evidence type="ECO:0000256" key="10">
    <source>
        <dbReference type="ARBA" id="ARBA00029986"/>
    </source>
</evidence>
<evidence type="ECO:0000259" key="14">
    <source>
        <dbReference type="Pfam" id="PF05697"/>
    </source>
</evidence>
<proteinExistence type="inferred from homology"/>
<evidence type="ECO:0000256" key="6">
    <source>
        <dbReference type="ARBA" id="ARBA00023110"/>
    </source>
</evidence>
<dbReference type="Pfam" id="PF05697">
    <property type="entry name" value="Trigger_N"/>
    <property type="match status" value="1"/>
</dbReference>
<feature type="domain" description="Trigger factor C-terminal" evidence="15">
    <location>
        <begin position="258"/>
        <end position="415"/>
    </location>
</feature>
<dbReference type="InterPro" id="IPR036611">
    <property type="entry name" value="Trigger_fac_ribosome-bd_sf"/>
</dbReference>
<dbReference type="InterPro" id="IPR001179">
    <property type="entry name" value="PPIase_FKBP_dom"/>
</dbReference>
<reference evidence="16 17" key="1">
    <citation type="submission" date="2014-08" db="EMBL/GenBank/DDBJ databases">
        <title>Complete genome sequence of Corynebacterium aquilae S-613T(T) (=DSM 44791(T)), isolated from the choana of a healthy golden eagle.</title>
        <authorList>
            <person name="Ruckert C."/>
            <person name="Albersmeier A."/>
            <person name="Winkler A."/>
            <person name="Kalinowski J."/>
        </authorList>
    </citation>
    <scope>NUCLEOTIDE SEQUENCE [LARGE SCALE GENOMIC DNA]</scope>
    <source>
        <strain evidence="16 17">S-613</strain>
    </source>
</reference>
<dbReference type="GO" id="GO:0051301">
    <property type="term" value="P:cell division"/>
    <property type="evidence" value="ECO:0007669"/>
    <property type="project" value="UniProtKB-KW"/>
</dbReference>
<feature type="region of interest" description="Disordered" evidence="12">
    <location>
        <begin position="425"/>
        <end position="450"/>
    </location>
</feature>
<comment type="similarity">
    <text evidence="2 11">Belongs to the FKBP-type PPIase family. Tig subfamily.</text>
</comment>
<evidence type="ECO:0000256" key="11">
    <source>
        <dbReference type="HAMAP-Rule" id="MF_00303"/>
    </source>
</evidence>
<keyword evidence="5 11" id="KW-0132">Cell division</keyword>
<keyword evidence="11" id="KW-0963">Cytoplasm</keyword>
<evidence type="ECO:0000256" key="3">
    <source>
        <dbReference type="ARBA" id="ARBA00013194"/>
    </source>
</evidence>
<dbReference type="SUPFAM" id="SSF54534">
    <property type="entry name" value="FKBP-like"/>
    <property type="match status" value="1"/>
</dbReference>